<name>A0A917C5B1_9PROT</name>
<feature type="transmembrane region" description="Helical" evidence="8">
    <location>
        <begin position="94"/>
        <end position="115"/>
    </location>
</feature>
<feature type="transmembrane region" description="Helical" evidence="8">
    <location>
        <begin position="168"/>
        <end position="185"/>
    </location>
</feature>
<dbReference type="PROSITE" id="PS51379">
    <property type="entry name" value="4FE4S_FER_2"/>
    <property type="match status" value="1"/>
</dbReference>
<dbReference type="Pfam" id="PF13746">
    <property type="entry name" value="Fer4_18"/>
    <property type="match status" value="1"/>
</dbReference>
<dbReference type="Pfam" id="PF12801">
    <property type="entry name" value="Fer4_5"/>
    <property type="match status" value="1"/>
</dbReference>
<evidence type="ECO:0000256" key="5">
    <source>
        <dbReference type="ARBA" id="ARBA00023004"/>
    </source>
</evidence>
<evidence type="ECO:0000313" key="11">
    <source>
        <dbReference type="Proteomes" id="UP000632498"/>
    </source>
</evidence>
<dbReference type="InterPro" id="IPR017896">
    <property type="entry name" value="4Fe4S_Fe-S-bd"/>
</dbReference>
<dbReference type="PROSITE" id="PS00198">
    <property type="entry name" value="4FE4S_FER_1"/>
    <property type="match status" value="1"/>
</dbReference>
<proteinExistence type="predicted"/>
<dbReference type="Pfam" id="PF11614">
    <property type="entry name" value="FixG_C"/>
    <property type="match status" value="1"/>
</dbReference>
<keyword evidence="11" id="KW-1185">Reference proteome</keyword>
<dbReference type="AlphaFoldDB" id="A0A917C5B1"/>
<dbReference type="EMBL" id="BMHV01000026">
    <property type="protein sequence ID" value="GGF72842.1"/>
    <property type="molecule type" value="Genomic_DNA"/>
</dbReference>
<gene>
    <name evidence="10" type="ORF">GCM10011332_28530</name>
</gene>
<dbReference type="Proteomes" id="UP000632498">
    <property type="component" value="Unassembled WGS sequence"/>
</dbReference>
<dbReference type="InterPro" id="IPR032879">
    <property type="entry name" value="FixG_C"/>
</dbReference>
<keyword evidence="6" id="KW-0411">Iron-sulfur</keyword>
<feature type="domain" description="4Fe-4S ferredoxin-type" evidence="9">
    <location>
        <begin position="264"/>
        <end position="292"/>
    </location>
</feature>
<dbReference type="NCBIfam" id="TIGR02745">
    <property type="entry name" value="ccoG_rdxA_fixG"/>
    <property type="match status" value="1"/>
</dbReference>
<reference evidence="10" key="1">
    <citation type="journal article" date="2014" name="Int. J. Syst. Evol. Microbiol.">
        <title>Complete genome sequence of Corynebacterium casei LMG S-19264T (=DSM 44701T), isolated from a smear-ripened cheese.</title>
        <authorList>
            <consortium name="US DOE Joint Genome Institute (JGI-PGF)"/>
            <person name="Walter F."/>
            <person name="Albersmeier A."/>
            <person name="Kalinowski J."/>
            <person name="Ruckert C."/>
        </authorList>
    </citation>
    <scope>NUCLEOTIDE SEQUENCE</scope>
    <source>
        <strain evidence="10">CGMCC 1.15254</strain>
    </source>
</reference>
<dbReference type="Gene3D" id="3.30.70.20">
    <property type="match status" value="1"/>
</dbReference>
<dbReference type="PANTHER" id="PTHR30176:SF3">
    <property type="entry name" value="FERREDOXIN-TYPE PROTEIN NAPH"/>
    <property type="match status" value="1"/>
</dbReference>
<comment type="caution">
    <text evidence="10">The sequence shown here is derived from an EMBL/GenBank/DDBJ whole genome shotgun (WGS) entry which is preliminary data.</text>
</comment>
<keyword evidence="1" id="KW-0813">Transport</keyword>
<evidence type="ECO:0000256" key="1">
    <source>
        <dbReference type="ARBA" id="ARBA00022448"/>
    </source>
</evidence>
<organism evidence="10 11">
    <name type="scientific">Terasakiella brassicae</name>
    <dbReference type="NCBI Taxonomy" id="1634917"/>
    <lineage>
        <taxon>Bacteria</taxon>
        <taxon>Pseudomonadati</taxon>
        <taxon>Pseudomonadota</taxon>
        <taxon>Alphaproteobacteria</taxon>
        <taxon>Rhodospirillales</taxon>
        <taxon>Terasakiellaceae</taxon>
        <taxon>Terasakiella</taxon>
    </lineage>
</organism>
<sequence length="486" mass="54912">MSDAQQAVNQENQDPGGHGSGPLYAERVKVHPRIFKGPFRKWKTILLWVFLAIYHFSAWLRWDRGPGVPDQAILFDLPGRRAYIFWVEIWPQEVYYLTGVLILAAVGLFAAAAIAGRVWCGFACFQTVWTDLFMMVEGWVEGDRSKRIRLDKAPMSLNKLMKRTVKHVIWLGISVFFAISFLWYFNDAPTITKEIFTGQIGGWTLVTLLLLTAMTYMMAGFAREQVCFYMCPYGRFQGVMTDEDSLLVTYEAWRGEPRMKGAKNKDFSDRGHCVDCGLCVQACPTGIDIRNGQQMECIGCGLCIDACNVMMDNMGLPKNLISYDSYTNMVAREEGKGKQVHLVRPRTIIYAAILTGVMAVLMLSLSMRDRLEVNILRDRAPLFVTLSDGSIRNGYTYKILNMESQAKSYELSVEGLEGATMTMIGQEEKDQPTLKLDVKADHIGSYRIFMKAGRQNLDGKSTNIDFVLKDLETGEIHSQSTVFRGP</sequence>
<feature type="compositionally biased region" description="Polar residues" evidence="7">
    <location>
        <begin position="1"/>
        <end position="13"/>
    </location>
</feature>
<feature type="transmembrane region" description="Helical" evidence="8">
    <location>
        <begin position="200"/>
        <end position="222"/>
    </location>
</feature>
<dbReference type="PANTHER" id="PTHR30176">
    <property type="entry name" value="FERREDOXIN-TYPE PROTEIN NAPH"/>
    <property type="match status" value="1"/>
</dbReference>
<evidence type="ECO:0000256" key="7">
    <source>
        <dbReference type="SAM" id="MobiDB-lite"/>
    </source>
</evidence>
<evidence type="ECO:0000256" key="3">
    <source>
        <dbReference type="ARBA" id="ARBA00022723"/>
    </source>
</evidence>
<dbReference type="Gene3D" id="2.60.40.10">
    <property type="entry name" value="Immunoglobulins"/>
    <property type="match status" value="1"/>
</dbReference>
<dbReference type="SUPFAM" id="SSF54862">
    <property type="entry name" value="4Fe-4S ferredoxins"/>
    <property type="match status" value="1"/>
</dbReference>
<keyword evidence="5" id="KW-0408">Iron</keyword>
<keyword evidence="8" id="KW-0812">Transmembrane</keyword>
<keyword evidence="8" id="KW-0472">Membrane</keyword>
<dbReference type="GO" id="GO:0046872">
    <property type="term" value="F:metal ion binding"/>
    <property type="evidence" value="ECO:0007669"/>
    <property type="project" value="UniProtKB-KW"/>
</dbReference>
<feature type="transmembrane region" description="Helical" evidence="8">
    <location>
        <begin position="45"/>
        <end position="62"/>
    </location>
</feature>
<keyword evidence="8" id="KW-1133">Transmembrane helix</keyword>
<keyword evidence="4" id="KW-0249">Electron transport</keyword>
<evidence type="ECO:0000256" key="8">
    <source>
        <dbReference type="SAM" id="Phobius"/>
    </source>
</evidence>
<evidence type="ECO:0000256" key="4">
    <source>
        <dbReference type="ARBA" id="ARBA00022982"/>
    </source>
</evidence>
<keyword evidence="3" id="KW-0479">Metal-binding</keyword>
<dbReference type="GO" id="GO:0051539">
    <property type="term" value="F:4 iron, 4 sulfur cluster binding"/>
    <property type="evidence" value="ECO:0007669"/>
    <property type="project" value="UniProtKB-KW"/>
</dbReference>
<evidence type="ECO:0000313" key="10">
    <source>
        <dbReference type="EMBL" id="GGF72842.1"/>
    </source>
</evidence>
<feature type="region of interest" description="Disordered" evidence="7">
    <location>
        <begin position="1"/>
        <end position="20"/>
    </location>
</feature>
<feature type="transmembrane region" description="Helical" evidence="8">
    <location>
        <begin position="348"/>
        <end position="367"/>
    </location>
</feature>
<dbReference type="InterPro" id="IPR014116">
    <property type="entry name" value="Cyt_c_oxidase_cbb3_FixG"/>
</dbReference>
<keyword evidence="2" id="KW-0004">4Fe-4S</keyword>
<dbReference type="RefSeq" id="WP_188666470.1">
    <property type="nucleotide sequence ID" value="NZ_BMHV01000026.1"/>
</dbReference>
<dbReference type="InterPro" id="IPR013783">
    <property type="entry name" value="Ig-like_fold"/>
</dbReference>
<dbReference type="InterPro" id="IPR051684">
    <property type="entry name" value="Electron_Trans/Redox"/>
</dbReference>
<evidence type="ECO:0000256" key="6">
    <source>
        <dbReference type="ARBA" id="ARBA00023014"/>
    </source>
</evidence>
<evidence type="ECO:0000256" key="2">
    <source>
        <dbReference type="ARBA" id="ARBA00022485"/>
    </source>
</evidence>
<evidence type="ECO:0000259" key="9">
    <source>
        <dbReference type="PROSITE" id="PS51379"/>
    </source>
</evidence>
<protein>
    <submittedName>
        <fullName evidence="10">4Fe-4S ferredoxin</fullName>
    </submittedName>
</protein>
<accession>A0A917C5B1</accession>
<reference evidence="10" key="2">
    <citation type="submission" date="2020-09" db="EMBL/GenBank/DDBJ databases">
        <authorList>
            <person name="Sun Q."/>
            <person name="Zhou Y."/>
        </authorList>
    </citation>
    <scope>NUCLEOTIDE SEQUENCE</scope>
    <source>
        <strain evidence="10">CGMCC 1.15254</strain>
    </source>
</reference>
<dbReference type="GO" id="GO:0005886">
    <property type="term" value="C:plasma membrane"/>
    <property type="evidence" value="ECO:0007669"/>
    <property type="project" value="TreeGrafter"/>
</dbReference>
<dbReference type="InterPro" id="IPR017900">
    <property type="entry name" value="4Fe4S_Fe_S_CS"/>
</dbReference>